<dbReference type="Proteomes" id="UP000305546">
    <property type="component" value="Unassembled WGS sequence"/>
</dbReference>
<dbReference type="InterPro" id="IPR050382">
    <property type="entry name" value="MFS_Na/Anion_cotransporter"/>
</dbReference>
<feature type="transmembrane region" description="Helical" evidence="5">
    <location>
        <begin position="29"/>
        <end position="46"/>
    </location>
</feature>
<keyword evidence="2 5" id="KW-0812">Transmembrane</keyword>
<dbReference type="GO" id="GO:0005886">
    <property type="term" value="C:plasma membrane"/>
    <property type="evidence" value="ECO:0007669"/>
    <property type="project" value="UniProtKB-SubCell"/>
</dbReference>
<dbReference type="OrthoDB" id="8596007at2"/>
<evidence type="ECO:0000259" key="6">
    <source>
        <dbReference type="PROSITE" id="PS50850"/>
    </source>
</evidence>
<comment type="subcellular location">
    <subcellularLocation>
        <location evidence="1">Cell membrane</location>
        <topology evidence="1">Multi-pass membrane protein</topology>
    </subcellularLocation>
</comment>
<dbReference type="EMBL" id="VDFW01000005">
    <property type="protein sequence ID" value="TNC27702.1"/>
    <property type="molecule type" value="Genomic_DNA"/>
</dbReference>
<dbReference type="CDD" id="cd17319">
    <property type="entry name" value="MFS_ExuT_GudP_like"/>
    <property type="match status" value="1"/>
</dbReference>
<evidence type="ECO:0000256" key="2">
    <source>
        <dbReference type="ARBA" id="ARBA00022692"/>
    </source>
</evidence>
<proteinExistence type="predicted"/>
<feature type="domain" description="Major facilitator superfamily (MFS) profile" evidence="6">
    <location>
        <begin position="33"/>
        <end position="433"/>
    </location>
</feature>
<dbReference type="Pfam" id="PF07690">
    <property type="entry name" value="MFS_1"/>
    <property type="match status" value="1"/>
</dbReference>
<accession>A0A5C4M4R5</accession>
<evidence type="ECO:0000256" key="4">
    <source>
        <dbReference type="ARBA" id="ARBA00023136"/>
    </source>
</evidence>
<dbReference type="SUPFAM" id="SSF103473">
    <property type="entry name" value="MFS general substrate transporter"/>
    <property type="match status" value="1"/>
</dbReference>
<feature type="transmembrane region" description="Helical" evidence="5">
    <location>
        <begin position="99"/>
        <end position="118"/>
    </location>
</feature>
<feature type="transmembrane region" description="Helical" evidence="5">
    <location>
        <begin position="407"/>
        <end position="425"/>
    </location>
</feature>
<name>A0A5C4M4R5_9PSEU</name>
<evidence type="ECO:0000313" key="7">
    <source>
        <dbReference type="EMBL" id="TNC27702.1"/>
    </source>
</evidence>
<dbReference type="AlphaFoldDB" id="A0A5C4M4R5"/>
<evidence type="ECO:0000256" key="1">
    <source>
        <dbReference type="ARBA" id="ARBA00004651"/>
    </source>
</evidence>
<feature type="transmembrane region" description="Helical" evidence="5">
    <location>
        <begin position="378"/>
        <end position="401"/>
    </location>
</feature>
<keyword evidence="8" id="KW-1185">Reference proteome</keyword>
<feature type="transmembrane region" description="Helical" evidence="5">
    <location>
        <begin position="189"/>
        <end position="207"/>
    </location>
</feature>
<keyword evidence="3 5" id="KW-1133">Transmembrane helix</keyword>
<protein>
    <submittedName>
        <fullName evidence="7">MFS transporter</fullName>
    </submittedName>
</protein>
<dbReference type="PROSITE" id="PS50850">
    <property type="entry name" value="MFS"/>
    <property type="match status" value="1"/>
</dbReference>
<feature type="transmembrane region" description="Helical" evidence="5">
    <location>
        <begin position="344"/>
        <end position="366"/>
    </location>
</feature>
<feature type="transmembrane region" description="Helical" evidence="5">
    <location>
        <begin position="320"/>
        <end position="338"/>
    </location>
</feature>
<organism evidence="7 8">
    <name type="scientific">Amycolatopsis alkalitolerans</name>
    <dbReference type="NCBI Taxonomy" id="2547244"/>
    <lineage>
        <taxon>Bacteria</taxon>
        <taxon>Bacillati</taxon>
        <taxon>Actinomycetota</taxon>
        <taxon>Actinomycetes</taxon>
        <taxon>Pseudonocardiales</taxon>
        <taxon>Pseudonocardiaceae</taxon>
        <taxon>Amycolatopsis</taxon>
    </lineage>
</organism>
<feature type="transmembrane region" description="Helical" evidence="5">
    <location>
        <begin position="66"/>
        <end position="87"/>
    </location>
</feature>
<gene>
    <name evidence="7" type="ORF">FG385_08240</name>
</gene>
<feature type="transmembrane region" description="Helical" evidence="5">
    <location>
        <begin position="284"/>
        <end position="308"/>
    </location>
</feature>
<sequence length="441" mass="47836">MPHPTNTTSASAQATTPNTGFLRAYRRRVRGWILLLLCGMYFITYVDRVNISTAAPFIRHDLHLSNTQLGLVLSAFAIPYAFFQIFGGLLADRFGPRKLLFIVGIVWALATACTGFATGLASLFAARLALGFGEGASFPGATQAMSRWLPADQRGFGQGITHAFARLGNAVAPLAVAAIIAAFDWRMSFWLLGAVSLIWAVAWILSYRDRPADHPRITEAELSELDARQRADERPPIPWPALLRRILPVTAVDFAYGWMLWVYLTWIPSFFSESYDLKLKTFALFSTLVLLAGVVGDTVGGLLSDHLLRRTGSLRIARRLVLVGGLLGSFVFILPTLFVHQLGLVTVCLALAFFFLELTNPVLWSIPMDIAPEHAGTAGGLMNTGFGLAGIASPAIFGLLVDQTRSWVVPFAVSAGLLLVGGIIASRIDPDKKLPVPAEAA</sequence>
<evidence type="ECO:0000256" key="3">
    <source>
        <dbReference type="ARBA" id="ARBA00022989"/>
    </source>
</evidence>
<dbReference type="RefSeq" id="WP_139096025.1">
    <property type="nucleotide sequence ID" value="NZ_VDFW01000005.1"/>
</dbReference>
<keyword evidence="4 5" id="KW-0472">Membrane</keyword>
<comment type="caution">
    <text evidence="7">The sequence shown here is derived from an EMBL/GenBank/DDBJ whole genome shotgun (WGS) entry which is preliminary data.</text>
</comment>
<dbReference type="GO" id="GO:0022857">
    <property type="term" value="F:transmembrane transporter activity"/>
    <property type="evidence" value="ECO:0007669"/>
    <property type="project" value="InterPro"/>
</dbReference>
<dbReference type="InterPro" id="IPR036259">
    <property type="entry name" value="MFS_trans_sf"/>
</dbReference>
<dbReference type="PANTHER" id="PTHR11662">
    <property type="entry name" value="SOLUTE CARRIER FAMILY 17"/>
    <property type="match status" value="1"/>
</dbReference>
<evidence type="ECO:0000313" key="8">
    <source>
        <dbReference type="Proteomes" id="UP000305546"/>
    </source>
</evidence>
<dbReference type="PANTHER" id="PTHR11662:SF399">
    <property type="entry name" value="FI19708P1-RELATED"/>
    <property type="match status" value="1"/>
</dbReference>
<dbReference type="InterPro" id="IPR020846">
    <property type="entry name" value="MFS_dom"/>
</dbReference>
<dbReference type="InterPro" id="IPR011701">
    <property type="entry name" value="MFS"/>
</dbReference>
<evidence type="ECO:0000256" key="5">
    <source>
        <dbReference type="SAM" id="Phobius"/>
    </source>
</evidence>
<dbReference type="Gene3D" id="1.20.1250.20">
    <property type="entry name" value="MFS general substrate transporter like domains"/>
    <property type="match status" value="2"/>
</dbReference>
<reference evidence="7 8" key="1">
    <citation type="submission" date="2019-06" db="EMBL/GenBank/DDBJ databases">
        <title>Amycolatopsis alkalitolerans sp. nov., isolated from Gastrodia elata Blume.</title>
        <authorList>
            <person name="Narsing Rao M.P."/>
            <person name="Li W.J."/>
        </authorList>
    </citation>
    <scope>NUCLEOTIDE SEQUENCE [LARGE SCALE GENOMIC DNA]</scope>
    <source>
        <strain evidence="7 8">SYSUP0005</strain>
    </source>
</reference>